<gene>
    <name evidence="2" type="ORF">CYLTODRAFT_434554</name>
</gene>
<evidence type="ECO:0000313" key="2">
    <source>
        <dbReference type="EMBL" id="KIY72750.1"/>
    </source>
</evidence>
<name>A0A0D7BRA9_9AGAR</name>
<reference evidence="2 3" key="1">
    <citation type="journal article" date="2015" name="Fungal Genet. Biol.">
        <title>Evolution of novel wood decay mechanisms in Agaricales revealed by the genome sequences of Fistulina hepatica and Cylindrobasidium torrendii.</title>
        <authorList>
            <person name="Floudas D."/>
            <person name="Held B.W."/>
            <person name="Riley R."/>
            <person name="Nagy L.G."/>
            <person name="Koehler G."/>
            <person name="Ransdell A.S."/>
            <person name="Younus H."/>
            <person name="Chow J."/>
            <person name="Chiniquy J."/>
            <person name="Lipzen A."/>
            <person name="Tritt A."/>
            <person name="Sun H."/>
            <person name="Haridas S."/>
            <person name="LaButti K."/>
            <person name="Ohm R.A."/>
            <person name="Kues U."/>
            <person name="Blanchette R.A."/>
            <person name="Grigoriev I.V."/>
            <person name="Minto R.E."/>
            <person name="Hibbett D.S."/>
        </authorList>
    </citation>
    <scope>NUCLEOTIDE SEQUENCE [LARGE SCALE GENOMIC DNA]</scope>
    <source>
        <strain evidence="2 3">FP15055 ss-10</strain>
    </source>
</reference>
<feature type="region of interest" description="Disordered" evidence="1">
    <location>
        <begin position="384"/>
        <end position="425"/>
    </location>
</feature>
<feature type="compositionally biased region" description="Low complexity" evidence="1">
    <location>
        <begin position="566"/>
        <end position="575"/>
    </location>
</feature>
<feature type="compositionally biased region" description="Polar residues" evidence="1">
    <location>
        <begin position="10"/>
        <end position="21"/>
    </location>
</feature>
<feature type="region of interest" description="Disordered" evidence="1">
    <location>
        <begin position="455"/>
        <end position="606"/>
    </location>
</feature>
<dbReference type="EMBL" id="KN880440">
    <property type="protein sequence ID" value="KIY72750.1"/>
    <property type="molecule type" value="Genomic_DNA"/>
</dbReference>
<dbReference type="Proteomes" id="UP000054007">
    <property type="component" value="Unassembled WGS sequence"/>
</dbReference>
<dbReference type="STRING" id="1314674.A0A0D7BRA9"/>
<accession>A0A0D7BRA9</accession>
<dbReference type="AlphaFoldDB" id="A0A0D7BRA9"/>
<feature type="compositionally biased region" description="Pro residues" evidence="1">
    <location>
        <begin position="520"/>
        <end position="537"/>
    </location>
</feature>
<dbReference type="OrthoDB" id="3357813at2759"/>
<sequence>MSETLPPPVYSQQDPATSSVLSPALEGPPDPQIAISPTVDSVNFQKGFLGADGERAAIEGELQIKGAEPGRWHRITMSLRTVEKAFDEEIELGKSDLTLFSCSLSSVSSLPTSILFAIPLMPDAPQSIRTAQSSLTHSLVVTLHPSDSVTRTISKTMVVHTRRYSAHGYTLPIAPETFSMSEPILVRVQVPRTTFMPGDAIPLYVTIPPPDRSIVVGQGLRLRNVRAEFIRIVTNSVSLDDSSTLATFKTILAHSGASCRFHSSRPLQMRFVLHQVSPTGSPTEAQAVLPPFEHDFTNSSDADSPSISQSTLLHNVTFCLEVHVSLVDTTRHTERIHTVTVPITVIPAPAPLPEVAAGIDNAYSKKHDRPPTKTNRYEEADYVPNYHEGEAGPSVPYGAPPPFEERDAPPPFSMSAAEASSSHSGLPTFLEAESHLMAPSEDEEDEHELGMASEIPGEGTLFGFSAAGQFDGHSEEGQRATTPPPTLEMASFDTDVTPLADIPSTTTLGLVFDQEESSHDPPPPPPPMDDPSDPPPTIDSDFRVHDTHTASTSPEPQLVIRPLSPAAAVASTDAAQTQGHAPPPYRVPSGEREEEHSNGGPPPYMG</sequence>
<evidence type="ECO:0000313" key="3">
    <source>
        <dbReference type="Proteomes" id="UP000054007"/>
    </source>
</evidence>
<protein>
    <submittedName>
        <fullName evidence="2">Uncharacterized protein</fullName>
    </submittedName>
</protein>
<organism evidence="2 3">
    <name type="scientific">Cylindrobasidium torrendii FP15055 ss-10</name>
    <dbReference type="NCBI Taxonomy" id="1314674"/>
    <lineage>
        <taxon>Eukaryota</taxon>
        <taxon>Fungi</taxon>
        <taxon>Dikarya</taxon>
        <taxon>Basidiomycota</taxon>
        <taxon>Agaricomycotina</taxon>
        <taxon>Agaricomycetes</taxon>
        <taxon>Agaricomycetidae</taxon>
        <taxon>Agaricales</taxon>
        <taxon>Marasmiineae</taxon>
        <taxon>Physalacriaceae</taxon>
        <taxon>Cylindrobasidium</taxon>
    </lineage>
</organism>
<keyword evidence="3" id="KW-1185">Reference proteome</keyword>
<feature type="compositionally biased region" description="Low complexity" evidence="1">
    <location>
        <begin position="413"/>
        <end position="424"/>
    </location>
</feature>
<proteinExistence type="predicted"/>
<evidence type="ECO:0000256" key="1">
    <source>
        <dbReference type="SAM" id="MobiDB-lite"/>
    </source>
</evidence>
<feature type="region of interest" description="Disordered" evidence="1">
    <location>
        <begin position="1"/>
        <end position="30"/>
    </location>
</feature>